<organism evidence="2 3">
    <name type="scientific">Paraburkholderia sartisoli</name>
    <dbReference type="NCBI Taxonomy" id="83784"/>
    <lineage>
        <taxon>Bacteria</taxon>
        <taxon>Pseudomonadati</taxon>
        <taxon>Pseudomonadota</taxon>
        <taxon>Betaproteobacteria</taxon>
        <taxon>Burkholderiales</taxon>
        <taxon>Burkholderiaceae</taxon>
        <taxon>Paraburkholderia</taxon>
    </lineage>
</organism>
<evidence type="ECO:0000313" key="3">
    <source>
        <dbReference type="Proteomes" id="UP000198638"/>
    </source>
</evidence>
<evidence type="ECO:0000313" key="2">
    <source>
        <dbReference type="EMBL" id="SEA07823.1"/>
    </source>
</evidence>
<protein>
    <submittedName>
        <fullName evidence="2">Uncharacterized protein</fullName>
    </submittedName>
</protein>
<evidence type="ECO:0000256" key="1">
    <source>
        <dbReference type="SAM" id="Phobius"/>
    </source>
</evidence>
<accession>A0A1H3Y8C3</accession>
<sequence>MHVAWAQAITVNSVIIAMTLFVRARSLLPLAARRPSPSLFARRHAHEHNTTNEAHHVAQSR</sequence>
<dbReference type="EMBL" id="FNRQ01000001">
    <property type="protein sequence ID" value="SEA07823.1"/>
    <property type="molecule type" value="Genomic_DNA"/>
</dbReference>
<keyword evidence="1" id="KW-1133">Transmembrane helix</keyword>
<keyword evidence="3" id="KW-1185">Reference proteome</keyword>
<name>A0A1H3Y8C3_9BURK</name>
<gene>
    <name evidence="2" type="ORF">SAMN05192564_101200</name>
</gene>
<feature type="transmembrane region" description="Helical" evidence="1">
    <location>
        <begin position="6"/>
        <end position="24"/>
    </location>
</feature>
<dbReference type="AlphaFoldDB" id="A0A1H3Y8C3"/>
<reference evidence="3" key="1">
    <citation type="submission" date="2016-10" db="EMBL/GenBank/DDBJ databases">
        <authorList>
            <person name="Varghese N."/>
            <person name="Submissions S."/>
        </authorList>
    </citation>
    <scope>NUCLEOTIDE SEQUENCE [LARGE SCALE GENOMIC DNA]</scope>
    <source>
        <strain evidence="3">LMG 24000</strain>
    </source>
</reference>
<keyword evidence="1" id="KW-0812">Transmembrane</keyword>
<keyword evidence="1" id="KW-0472">Membrane</keyword>
<dbReference type="Proteomes" id="UP000198638">
    <property type="component" value="Unassembled WGS sequence"/>
</dbReference>
<proteinExistence type="predicted"/>